<reference evidence="4 5" key="1">
    <citation type="journal article" date="2009" name="J. Bacteriol.">
        <title>Complete genome sequence of the anaerobic, protein-degrading hyperthermophilic crenarchaeon Desulfurococcus kamchatkensis.</title>
        <authorList>
            <person name="Ravin N.V."/>
            <person name="Mardanov A.V."/>
            <person name="Beletsky A.V."/>
            <person name="Kublanov I.V."/>
            <person name="Kolganova T.V."/>
            <person name="Lebedinsky A.V."/>
            <person name="Chernyh N.A."/>
            <person name="Bonch-Osmolovskaya E.A."/>
            <person name="Skryabin K.G."/>
        </authorList>
    </citation>
    <scope>NUCLEOTIDE SEQUENCE [LARGE SCALE GENOMIC DNA]</scope>
    <source>
        <strain evidence="5">DSM 18924 / JCM 16383 / VKM B-2413 / 1221n</strain>
    </source>
</reference>
<dbReference type="InterPro" id="IPR029057">
    <property type="entry name" value="PRTase-like"/>
</dbReference>
<dbReference type="PANTHER" id="PTHR43363:SF1">
    <property type="entry name" value="HYPOXANTHINE-GUANINE PHOSPHORIBOSYLTRANSFERASE"/>
    <property type="match status" value="1"/>
</dbReference>
<dbReference type="Pfam" id="PF00156">
    <property type="entry name" value="Pribosyltran"/>
    <property type="match status" value="1"/>
</dbReference>
<evidence type="ECO:0000256" key="2">
    <source>
        <dbReference type="ARBA" id="ARBA00022679"/>
    </source>
</evidence>
<keyword evidence="1 4" id="KW-0328">Glycosyltransferase</keyword>
<dbReference type="AlphaFoldDB" id="B8D3B6"/>
<dbReference type="RefSeq" id="WP_012607729.1">
    <property type="nucleotide sequence ID" value="NC_011766.1"/>
</dbReference>
<proteinExistence type="predicted"/>
<name>B8D3B6_DESA1</name>
<dbReference type="GeneID" id="7170391"/>
<dbReference type="SUPFAM" id="SSF53271">
    <property type="entry name" value="PRTase-like"/>
    <property type="match status" value="1"/>
</dbReference>
<gene>
    <name evidence="4" type="ordered locus">DKAM_0058</name>
</gene>
<evidence type="ECO:0000259" key="3">
    <source>
        <dbReference type="Pfam" id="PF00156"/>
    </source>
</evidence>
<evidence type="ECO:0000313" key="5">
    <source>
        <dbReference type="Proteomes" id="UP000006903"/>
    </source>
</evidence>
<evidence type="ECO:0000313" key="4">
    <source>
        <dbReference type="EMBL" id="ACL10387.1"/>
    </source>
</evidence>
<protein>
    <submittedName>
        <fullName evidence="4">Phosphoribosyltransferase</fullName>
    </submittedName>
</protein>
<organism evidence="4 5">
    <name type="scientific">Desulfurococcus amylolyticus (strain DSM 18924 / JCM 16383 / VKM B-2413 / 1221n)</name>
    <name type="common">Desulfurococcus kamchatkensis</name>
    <dbReference type="NCBI Taxonomy" id="490899"/>
    <lineage>
        <taxon>Archaea</taxon>
        <taxon>Thermoproteota</taxon>
        <taxon>Thermoprotei</taxon>
        <taxon>Desulfurococcales</taxon>
        <taxon>Desulfurococcaceae</taxon>
        <taxon>Desulfurococcus</taxon>
    </lineage>
</organism>
<dbReference type="HOGENOM" id="CLU_080904_1_2_2"/>
<dbReference type="Proteomes" id="UP000006903">
    <property type="component" value="Chromosome"/>
</dbReference>
<keyword evidence="2 4" id="KW-0808">Transferase</keyword>
<dbReference type="KEGG" id="dka:DKAM_0058"/>
<evidence type="ECO:0000256" key="1">
    <source>
        <dbReference type="ARBA" id="ARBA00022676"/>
    </source>
</evidence>
<dbReference type="GO" id="GO:0016757">
    <property type="term" value="F:glycosyltransferase activity"/>
    <property type="evidence" value="ECO:0007669"/>
    <property type="project" value="UniProtKB-KW"/>
</dbReference>
<dbReference type="Gene3D" id="3.40.50.2020">
    <property type="match status" value="1"/>
</dbReference>
<dbReference type="CDD" id="cd06223">
    <property type="entry name" value="PRTases_typeI"/>
    <property type="match status" value="1"/>
</dbReference>
<feature type="domain" description="Phosphoribosyltransferase" evidence="3">
    <location>
        <begin position="12"/>
        <end position="152"/>
    </location>
</feature>
<dbReference type="EMBL" id="CP001140">
    <property type="protein sequence ID" value="ACL10387.1"/>
    <property type="molecule type" value="Genomic_DNA"/>
</dbReference>
<dbReference type="PANTHER" id="PTHR43363">
    <property type="entry name" value="HYPOXANTHINE PHOSPHORIBOSYLTRANSFERASE"/>
    <property type="match status" value="1"/>
</dbReference>
<dbReference type="eggNOG" id="arCOG00040">
    <property type="taxonomic scope" value="Archaea"/>
</dbReference>
<dbReference type="InterPro" id="IPR000836">
    <property type="entry name" value="PRTase_dom"/>
</dbReference>
<sequence length="183" mass="20970">MVPQKVKTRYISWSMLHESLKNLAEKISSEYTADTIIAIAKGGLIPARILVDLLGIDEMGFIEVKFYRGIAETREKPYVTFTALPQLDNKRIIIVDDIVDTGRTLQVAADVLSRFKYRDMKFATLYVKPWSTIMPDYYSEIVDEWIIFPWEICESIRENAELKGVDVGGILDYCKRKHGSQGL</sequence>
<accession>B8D3B6</accession>